<proteinExistence type="predicted"/>
<evidence type="ECO:0000313" key="3">
    <source>
        <dbReference type="Proteomes" id="UP000198901"/>
    </source>
</evidence>
<keyword evidence="3" id="KW-1185">Reference proteome</keyword>
<dbReference type="Proteomes" id="UP000198901">
    <property type="component" value="Unassembled WGS sequence"/>
</dbReference>
<organism evidence="2 3">
    <name type="scientific">Siphonobacter aquaeclarae</name>
    <dbReference type="NCBI Taxonomy" id="563176"/>
    <lineage>
        <taxon>Bacteria</taxon>
        <taxon>Pseudomonadati</taxon>
        <taxon>Bacteroidota</taxon>
        <taxon>Cytophagia</taxon>
        <taxon>Cytophagales</taxon>
        <taxon>Cytophagaceae</taxon>
        <taxon>Siphonobacter</taxon>
    </lineage>
</organism>
<dbReference type="AlphaFoldDB" id="A0A1G9TAB3"/>
<protein>
    <submittedName>
        <fullName evidence="2">Uncharacterized protein</fullName>
    </submittedName>
</protein>
<dbReference type="RefSeq" id="WP_176785593.1">
    <property type="nucleotide sequence ID" value="NZ_FNGS01000006.1"/>
</dbReference>
<name>A0A1G9TAB3_9BACT</name>
<feature type="compositionally biased region" description="Basic and acidic residues" evidence="1">
    <location>
        <begin position="11"/>
        <end position="21"/>
    </location>
</feature>
<accession>A0A1G9TAB3</accession>
<evidence type="ECO:0000256" key="1">
    <source>
        <dbReference type="SAM" id="MobiDB-lite"/>
    </source>
</evidence>
<gene>
    <name evidence="2" type="ORF">SAMN04488090_3479</name>
</gene>
<evidence type="ECO:0000313" key="2">
    <source>
        <dbReference type="EMBL" id="SDM44590.1"/>
    </source>
</evidence>
<feature type="region of interest" description="Disordered" evidence="1">
    <location>
        <begin position="1"/>
        <end position="28"/>
    </location>
</feature>
<reference evidence="2 3" key="1">
    <citation type="submission" date="2016-10" db="EMBL/GenBank/DDBJ databases">
        <authorList>
            <person name="de Groot N.N."/>
        </authorList>
    </citation>
    <scope>NUCLEOTIDE SEQUENCE [LARGE SCALE GENOMIC DNA]</scope>
    <source>
        <strain evidence="2 3">DSM 21668</strain>
    </source>
</reference>
<sequence>MEEDNLVGSDAPKDGASEPKEKKQRKGRGQVWKFLGHLVDVFVEKVLPVIVARKK</sequence>
<dbReference type="STRING" id="563176.SAMN04488090_3479"/>
<dbReference type="EMBL" id="FNGS01000006">
    <property type="protein sequence ID" value="SDM44590.1"/>
    <property type="molecule type" value="Genomic_DNA"/>
</dbReference>